<evidence type="ECO:0000313" key="1">
    <source>
        <dbReference type="EMBL" id="QCK14104.1"/>
    </source>
</evidence>
<organism evidence="1 2">
    <name type="scientific">Mangrovivirga cuniculi</name>
    <dbReference type="NCBI Taxonomy" id="2715131"/>
    <lineage>
        <taxon>Bacteria</taxon>
        <taxon>Pseudomonadati</taxon>
        <taxon>Bacteroidota</taxon>
        <taxon>Cytophagia</taxon>
        <taxon>Cytophagales</taxon>
        <taxon>Mangrovivirgaceae</taxon>
        <taxon>Mangrovivirga</taxon>
    </lineage>
</organism>
<dbReference type="KEGG" id="fpf:DCC35_04730"/>
<dbReference type="EMBL" id="CP028923">
    <property type="protein sequence ID" value="QCK14104.1"/>
    <property type="molecule type" value="Genomic_DNA"/>
</dbReference>
<dbReference type="Gene3D" id="1.10.3680.10">
    <property type="entry name" value="TerB-like"/>
    <property type="match status" value="1"/>
</dbReference>
<dbReference type="InterPro" id="IPR029024">
    <property type="entry name" value="TerB-like"/>
</dbReference>
<keyword evidence="2" id="KW-1185">Reference proteome</keyword>
<evidence type="ECO:0000313" key="2">
    <source>
        <dbReference type="Proteomes" id="UP000298616"/>
    </source>
</evidence>
<dbReference type="Proteomes" id="UP000298616">
    <property type="component" value="Chromosome"/>
</dbReference>
<gene>
    <name evidence="1" type="ORF">DCC35_04730</name>
</gene>
<dbReference type="RefSeq" id="WP_137089697.1">
    <property type="nucleotide sequence ID" value="NZ_CP028923.1"/>
</dbReference>
<dbReference type="OrthoDB" id="980963at2"/>
<sequence length="135" mass="15881">MIPTHIKILIQLAKADGHIHDKERGIIERIAVRHDVDKEEVDKFFEEINTDDSLPDKHVLTSEQKIEYLYDIIALMKADGKLERSEVNYCLRVTKWLGYDESVFFNFITTIYMQPHLLDDKESLKETINGYLKEI</sequence>
<protein>
    <recommendedName>
        <fullName evidence="3">TerB family tellurite resistance protein</fullName>
    </recommendedName>
</protein>
<dbReference type="AlphaFoldDB" id="A0A4D7JZK7"/>
<reference evidence="1 2" key="1">
    <citation type="submission" date="2018-04" db="EMBL/GenBank/DDBJ databases">
        <title>Complete genome uncultured novel isolate.</title>
        <authorList>
            <person name="Merlino G."/>
        </authorList>
    </citation>
    <scope>NUCLEOTIDE SEQUENCE [LARGE SCALE GENOMIC DNA]</scope>
    <source>
        <strain evidence="2">R1DC9</strain>
    </source>
</reference>
<accession>A0A4D7JZK7</accession>
<name>A0A4D7JZK7_9BACT</name>
<proteinExistence type="predicted"/>
<dbReference type="SUPFAM" id="SSF158682">
    <property type="entry name" value="TerB-like"/>
    <property type="match status" value="1"/>
</dbReference>
<evidence type="ECO:0008006" key="3">
    <source>
        <dbReference type="Google" id="ProtNLM"/>
    </source>
</evidence>
<dbReference type="CDD" id="cd07177">
    <property type="entry name" value="terB_like"/>
    <property type="match status" value="1"/>
</dbReference>